<reference evidence="1 2" key="1">
    <citation type="journal article" date="2018" name="Nat. Ecol. Evol.">
        <title>Shark genomes provide insights into elasmobranch evolution and the origin of vertebrates.</title>
        <authorList>
            <person name="Hara Y"/>
            <person name="Yamaguchi K"/>
            <person name="Onimaru K"/>
            <person name="Kadota M"/>
            <person name="Koyanagi M"/>
            <person name="Keeley SD"/>
            <person name="Tatsumi K"/>
            <person name="Tanaka K"/>
            <person name="Motone F"/>
            <person name="Kageyama Y"/>
            <person name="Nozu R"/>
            <person name="Adachi N"/>
            <person name="Nishimura O"/>
            <person name="Nakagawa R"/>
            <person name="Tanegashima C"/>
            <person name="Kiyatake I"/>
            <person name="Matsumoto R"/>
            <person name="Murakumo K"/>
            <person name="Nishida K"/>
            <person name="Terakita A"/>
            <person name="Kuratani S"/>
            <person name="Sato K"/>
            <person name="Hyodo S Kuraku.S."/>
        </authorList>
    </citation>
    <scope>NUCLEOTIDE SEQUENCE [LARGE SCALE GENOMIC DNA]</scope>
</reference>
<gene>
    <name evidence="1" type="ORF">chiPu_0007262</name>
</gene>
<name>A0A401SEM0_CHIPU</name>
<dbReference type="EMBL" id="BEZZ01000222">
    <property type="protein sequence ID" value="GCC28828.1"/>
    <property type="molecule type" value="Genomic_DNA"/>
</dbReference>
<evidence type="ECO:0000313" key="1">
    <source>
        <dbReference type="EMBL" id="GCC28828.1"/>
    </source>
</evidence>
<comment type="caution">
    <text evidence="1">The sequence shown here is derived from an EMBL/GenBank/DDBJ whole genome shotgun (WGS) entry which is preliminary data.</text>
</comment>
<keyword evidence="2" id="KW-1185">Reference proteome</keyword>
<protein>
    <submittedName>
        <fullName evidence="1">Uncharacterized protein</fullName>
    </submittedName>
</protein>
<evidence type="ECO:0000313" key="2">
    <source>
        <dbReference type="Proteomes" id="UP000287033"/>
    </source>
</evidence>
<proteinExistence type="predicted"/>
<sequence>MPKNQGPSAGRGAAEPFFLVQFTLPRRREFRRTAFGWQYTSEKQGKGSTRLCNCFVPFFELPPFRADSEEGNKCAGIEKGIGIN</sequence>
<accession>A0A401SEM0</accession>
<dbReference type="AlphaFoldDB" id="A0A401SEM0"/>
<organism evidence="1 2">
    <name type="scientific">Chiloscyllium punctatum</name>
    <name type="common">Brownbanded bambooshark</name>
    <name type="synonym">Hemiscyllium punctatum</name>
    <dbReference type="NCBI Taxonomy" id="137246"/>
    <lineage>
        <taxon>Eukaryota</taxon>
        <taxon>Metazoa</taxon>
        <taxon>Chordata</taxon>
        <taxon>Craniata</taxon>
        <taxon>Vertebrata</taxon>
        <taxon>Chondrichthyes</taxon>
        <taxon>Elasmobranchii</taxon>
        <taxon>Galeomorphii</taxon>
        <taxon>Galeoidea</taxon>
        <taxon>Orectolobiformes</taxon>
        <taxon>Hemiscylliidae</taxon>
        <taxon>Chiloscyllium</taxon>
    </lineage>
</organism>
<dbReference type="Proteomes" id="UP000287033">
    <property type="component" value="Unassembled WGS sequence"/>
</dbReference>